<evidence type="ECO:0000259" key="4">
    <source>
        <dbReference type="PROSITE" id="PS50893"/>
    </source>
</evidence>
<protein>
    <submittedName>
        <fullName evidence="5">ABC transporter</fullName>
    </submittedName>
</protein>
<dbReference type="Proteomes" id="UP000195437">
    <property type="component" value="Chromosome"/>
</dbReference>
<dbReference type="RefSeq" id="WP_087457319.1">
    <property type="nucleotide sequence ID" value="NZ_CP021434.1"/>
</dbReference>
<evidence type="ECO:0000256" key="3">
    <source>
        <dbReference type="ARBA" id="ARBA00022840"/>
    </source>
</evidence>
<dbReference type="Gene3D" id="3.40.50.300">
    <property type="entry name" value="P-loop containing nucleotide triphosphate hydrolases"/>
    <property type="match status" value="1"/>
</dbReference>
<proteinExistence type="predicted"/>
<name>A0A1Y0INW6_9BACL</name>
<accession>A0A1Y0INW6</accession>
<dbReference type="SUPFAM" id="SSF52540">
    <property type="entry name" value="P-loop containing nucleoside triphosphate hydrolases"/>
    <property type="match status" value="1"/>
</dbReference>
<dbReference type="AlphaFoldDB" id="A0A1Y0INW6"/>
<keyword evidence="3" id="KW-0067">ATP-binding</keyword>
<dbReference type="GO" id="GO:0016887">
    <property type="term" value="F:ATP hydrolysis activity"/>
    <property type="evidence" value="ECO:0007669"/>
    <property type="project" value="InterPro"/>
</dbReference>
<evidence type="ECO:0000256" key="2">
    <source>
        <dbReference type="ARBA" id="ARBA00022741"/>
    </source>
</evidence>
<keyword evidence="6" id="KW-1185">Reference proteome</keyword>
<dbReference type="SMART" id="SM00382">
    <property type="entry name" value="AAA"/>
    <property type="match status" value="1"/>
</dbReference>
<gene>
    <name evidence="5" type="ORF">CBW65_13610</name>
</gene>
<dbReference type="InterPro" id="IPR003439">
    <property type="entry name" value="ABC_transporter-like_ATP-bd"/>
</dbReference>
<dbReference type="GO" id="GO:0005524">
    <property type="term" value="F:ATP binding"/>
    <property type="evidence" value="ECO:0007669"/>
    <property type="project" value="UniProtKB-KW"/>
</dbReference>
<keyword evidence="2" id="KW-0547">Nucleotide-binding</keyword>
<dbReference type="InterPro" id="IPR050763">
    <property type="entry name" value="ABC_transporter_ATP-binding"/>
</dbReference>
<keyword evidence="1" id="KW-0813">Transport</keyword>
<evidence type="ECO:0000313" key="6">
    <source>
        <dbReference type="Proteomes" id="UP000195437"/>
    </source>
</evidence>
<dbReference type="InterPro" id="IPR003593">
    <property type="entry name" value="AAA+_ATPase"/>
</dbReference>
<reference evidence="6" key="1">
    <citation type="submission" date="2017-05" db="EMBL/GenBank/DDBJ databases">
        <authorList>
            <person name="Sung H."/>
        </authorList>
    </citation>
    <scope>NUCLEOTIDE SEQUENCE [LARGE SCALE GENOMIC DNA]</scope>
    <source>
        <strain evidence="6">AR23208</strain>
    </source>
</reference>
<dbReference type="PANTHER" id="PTHR42711:SF4">
    <property type="entry name" value="ABC TRANSPORTER RELATED"/>
    <property type="match status" value="1"/>
</dbReference>
<dbReference type="EMBL" id="CP021434">
    <property type="protein sequence ID" value="ARU61950.1"/>
    <property type="molecule type" value="Genomic_DNA"/>
</dbReference>
<feature type="domain" description="ABC transporter" evidence="4">
    <location>
        <begin position="7"/>
        <end position="260"/>
    </location>
</feature>
<dbReference type="PANTHER" id="PTHR42711">
    <property type="entry name" value="ABC TRANSPORTER ATP-BINDING PROTEIN"/>
    <property type="match status" value="1"/>
</dbReference>
<organism evidence="5 6">
    <name type="scientific">Tumebacillus avium</name>
    <dbReference type="NCBI Taxonomy" id="1903704"/>
    <lineage>
        <taxon>Bacteria</taxon>
        <taxon>Bacillati</taxon>
        <taxon>Bacillota</taxon>
        <taxon>Bacilli</taxon>
        <taxon>Bacillales</taxon>
        <taxon>Alicyclobacillaceae</taxon>
        <taxon>Tumebacillus</taxon>
    </lineage>
</organism>
<dbReference type="OrthoDB" id="2290519at2"/>
<evidence type="ECO:0000313" key="5">
    <source>
        <dbReference type="EMBL" id="ARU61950.1"/>
    </source>
</evidence>
<dbReference type="PROSITE" id="PS50893">
    <property type="entry name" value="ABC_TRANSPORTER_2"/>
    <property type="match status" value="1"/>
</dbReference>
<sequence>MNSNNGITVEHLSKHFKVHEREAGLSGAWRSLFNRKFRMVEAVDDISFTIQPGEIVGFLGPNGAGKTTTMKMLTGLLYPTAGKIEVGGFVPFEQKADFKRRITLVMGQKSQLIWDLPASETFLVNQAIYEIPDDQFQEILGELTDLLDLTPLLKKPVRNLSLGERMKCELAASLLHRPDIVFLDEPTIGLDVNMQEAVRKFIQQYNERFNATFLLTSHYMADVTALCKRVIIINHGKLLFDGDLGRLATDLAPYKVAKLVLSEQVPHSVLENFGEVLQSDNLQVSIKLPRADVSALSAQILAQLPVQDFTVEDPSMEDVIGLAFERSGA</sequence>
<dbReference type="KEGG" id="tum:CBW65_13610"/>
<evidence type="ECO:0000256" key="1">
    <source>
        <dbReference type="ARBA" id="ARBA00022448"/>
    </source>
</evidence>
<dbReference type="Pfam" id="PF00005">
    <property type="entry name" value="ABC_tran"/>
    <property type="match status" value="1"/>
</dbReference>
<dbReference type="InterPro" id="IPR027417">
    <property type="entry name" value="P-loop_NTPase"/>
</dbReference>